<dbReference type="Pfam" id="PF13516">
    <property type="entry name" value="LRR_6"/>
    <property type="match status" value="8"/>
</dbReference>
<keyword evidence="7" id="KW-1185">Reference proteome</keyword>
<sequence>GNIAPVMDLQTLLKTTLKDKYQKVSVAYSENLLLPSRLGDRGPNPIGSPNLHQHELRQVDKSDLHTWVVFKTIPLADIFSCECKHDSSKRTVISLGVSGVGKTTTVQRCALDWAEGKAHHGIHLLFPLTFWELNLLKRKLSLIKLLQTFYPELKELDFSSLNEKNVWIVLDGLDEYRLPLNFCCPTVDDVSEVSTVDNLVINLIKGNLLPDAHIWITTRYAAATKIPDCYLLRETEVKGFSDEQKEQHFKTLLSSDALTFKAIDHVKISRSLDYFCQIPPICTIMATVLKDHLTADDGYKINPLNLTQIYTNLIKVSNSDVFTKLKKLALHRLEEGNVLYEKDLLESGISVREASEFSKECPLVLREEKGLQNTTVFRFGHTSIQEFLAASSKLDNIEAGFRQSISCQHLVDQALQSSDGKFDIFLRFIFGLIKERGTLEPTDQLFDYTQKKILENVLSSSAVGLFHCLREFNAQALLNEVKYYLKTDISPIKGFTSMHWVFMTQRTTNFEGIRDSFEMQVPLRCDERFLRHLPIILKSRKAMLRFSNLTDKCCPALAAVLSTKESYLRELDLGYNSISNNGVKKLVEGMTDQSCRLKMLRLQGCGVSSQACEYLAPALRQSWKLRELDLSGNEIGDHGLKHLSNGLRAPECHLETLKLSQCNIEHKGCHYLASALQKNSGHLKVLDLSSNMIGDKGANEIFRKVDVTKLTKLELYNCGLTWLSCESIGETLKHETSNLVELNLSSNSLKDAGFLQICEGMYAWCSLEKLNVSRCGITVVGCFYLAKVLCSISQLYSGLLQKTDWQAVELKELDLSMNCLTDSGVKDIAPGLTNPYSHLKTLNLSHCSLTDQCCTELASGFASNQSIIIELDLSDNDIQDKGVKKLCVGLRSTLCKLEKFSLRTCGLTSKSIMFLTSALKSNPLHLAELHLMGNRLEESGIQFLMELTKNPKYSLHTIDISAD</sequence>
<dbReference type="GO" id="GO:0005524">
    <property type="term" value="F:ATP binding"/>
    <property type="evidence" value="ECO:0007669"/>
    <property type="project" value="UniProtKB-KW"/>
</dbReference>
<dbReference type="EMBL" id="CAWUFR010000314">
    <property type="protein sequence ID" value="CAK6975777.1"/>
    <property type="molecule type" value="Genomic_DNA"/>
</dbReference>
<accession>A0AAV1PV01</accession>
<name>A0AAV1PV01_SCOSC</name>
<evidence type="ECO:0000256" key="1">
    <source>
        <dbReference type="ARBA" id="ARBA00022614"/>
    </source>
</evidence>
<comment type="caution">
    <text evidence="6">The sequence shown here is derived from an EMBL/GenBank/DDBJ whole genome shotgun (WGS) entry which is preliminary data.</text>
</comment>
<evidence type="ECO:0000256" key="3">
    <source>
        <dbReference type="ARBA" id="ARBA00022741"/>
    </source>
</evidence>
<keyword evidence="4" id="KW-0067">ATP-binding</keyword>
<dbReference type="PANTHER" id="PTHR24106">
    <property type="entry name" value="NACHT, LRR AND CARD DOMAINS-CONTAINING"/>
    <property type="match status" value="1"/>
</dbReference>
<dbReference type="SMART" id="SM00367">
    <property type="entry name" value="LRR_CC"/>
    <property type="match status" value="7"/>
</dbReference>
<dbReference type="Pfam" id="PF05729">
    <property type="entry name" value="NACHT"/>
    <property type="match status" value="1"/>
</dbReference>
<keyword evidence="2" id="KW-0677">Repeat</keyword>
<dbReference type="InterPro" id="IPR041267">
    <property type="entry name" value="NLRP_HD2"/>
</dbReference>
<dbReference type="SUPFAM" id="SSF52540">
    <property type="entry name" value="P-loop containing nucleoside triphosphate hydrolases"/>
    <property type="match status" value="1"/>
</dbReference>
<dbReference type="Proteomes" id="UP001314229">
    <property type="component" value="Unassembled WGS sequence"/>
</dbReference>
<proteinExistence type="predicted"/>
<dbReference type="SMART" id="SM00368">
    <property type="entry name" value="LRR_RI"/>
    <property type="match status" value="12"/>
</dbReference>
<dbReference type="Gene3D" id="3.40.50.300">
    <property type="entry name" value="P-loop containing nucleotide triphosphate hydrolases"/>
    <property type="match status" value="1"/>
</dbReference>
<dbReference type="PRINTS" id="PR00364">
    <property type="entry name" value="DISEASERSIST"/>
</dbReference>
<dbReference type="InterPro" id="IPR051261">
    <property type="entry name" value="NLR"/>
</dbReference>
<dbReference type="InterPro" id="IPR001611">
    <property type="entry name" value="Leu-rich_rpt"/>
</dbReference>
<organism evidence="6 7">
    <name type="scientific">Scomber scombrus</name>
    <name type="common">Atlantic mackerel</name>
    <name type="synonym">Scomber vernalis</name>
    <dbReference type="NCBI Taxonomy" id="13677"/>
    <lineage>
        <taxon>Eukaryota</taxon>
        <taxon>Metazoa</taxon>
        <taxon>Chordata</taxon>
        <taxon>Craniata</taxon>
        <taxon>Vertebrata</taxon>
        <taxon>Euteleostomi</taxon>
        <taxon>Actinopterygii</taxon>
        <taxon>Neopterygii</taxon>
        <taxon>Teleostei</taxon>
        <taxon>Neoteleostei</taxon>
        <taxon>Acanthomorphata</taxon>
        <taxon>Pelagiaria</taxon>
        <taxon>Scombriformes</taxon>
        <taxon>Scombridae</taxon>
        <taxon>Scomber</taxon>
    </lineage>
</organism>
<dbReference type="Pfam" id="PF17776">
    <property type="entry name" value="NLRC4_HD2"/>
    <property type="match status" value="1"/>
</dbReference>
<gene>
    <name evidence="6" type="ORF">FSCOSCO3_A017094</name>
</gene>
<dbReference type="InterPro" id="IPR032675">
    <property type="entry name" value="LRR_dom_sf"/>
</dbReference>
<dbReference type="Gene3D" id="3.80.10.10">
    <property type="entry name" value="Ribonuclease Inhibitor"/>
    <property type="match status" value="2"/>
</dbReference>
<evidence type="ECO:0000313" key="6">
    <source>
        <dbReference type="EMBL" id="CAK6975777.1"/>
    </source>
</evidence>
<dbReference type="SUPFAM" id="SSF52047">
    <property type="entry name" value="RNI-like"/>
    <property type="match status" value="2"/>
</dbReference>
<keyword evidence="3" id="KW-0547">Nucleotide-binding</keyword>
<evidence type="ECO:0000256" key="4">
    <source>
        <dbReference type="ARBA" id="ARBA00022840"/>
    </source>
</evidence>
<dbReference type="AlphaFoldDB" id="A0AAV1PV01"/>
<evidence type="ECO:0000313" key="7">
    <source>
        <dbReference type="Proteomes" id="UP001314229"/>
    </source>
</evidence>
<protein>
    <submittedName>
        <fullName evidence="6">NACHT, LRR and PYD domains-containing protein 14-like</fullName>
    </submittedName>
</protein>
<keyword evidence="1" id="KW-0433">Leucine-rich repeat</keyword>
<feature type="domain" description="NACHT" evidence="5">
    <location>
        <begin position="90"/>
        <end position="219"/>
    </location>
</feature>
<reference evidence="6 7" key="1">
    <citation type="submission" date="2024-01" db="EMBL/GenBank/DDBJ databases">
        <authorList>
            <person name="Alioto T."/>
            <person name="Alioto T."/>
            <person name="Gomez Garrido J."/>
        </authorList>
    </citation>
    <scope>NUCLEOTIDE SEQUENCE [LARGE SCALE GENOMIC DNA]</scope>
</reference>
<dbReference type="InterPro" id="IPR027417">
    <property type="entry name" value="P-loop_NTPase"/>
</dbReference>
<evidence type="ECO:0000256" key="2">
    <source>
        <dbReference type="ARBA" id="ARBA00022737"/>
    </source>
</evidence>
<dbReference type="InterPro" id="IPR007111">
    <property type="entry name" value="NACHT_NTPase"/>
</dbReference>
<feature type="non-terminal residue" evidence="6">
    <location>
        <position position="1"/>
    </location>
</feature>
<dbReference type="PROSITE" id="PS51450">
    <property type="entry name" value="LRR"/>
    <property type="match status" value="1"/>
</dbReference>
<dbReference type="InterPro" id="IPR006553">
    <property type="entry name" value="Leu-rich_rpt_Cys-con_subtyp"/>
</dbReference>
<dbReference type="PROSITE" id="PS50837">
    <property type="entry name" value="NACHT"/>
    <property type="match status" value="1"/>
</dbReference>
<evidence type="ECO:0000259" key="5">
    <source>
        <dbReference type="PROSITE" id="PS50837"/>
    </source>
</evidence>